<name>A0AAX4HH63_9ASCO</name>
<dbReference type="GO" id="GO:0005886">
    <property type="term" value="C:plasma membrane"/>
    <property type="evidence" value="ECO:0007669"/>
    <property type="project" value="TreeGrafter"/>
</dbReference>
<keyword evidence="12" id="KW-0732">Signal</keyword>
<keyword evidence="5" id="KW-0274">FAD</keyword>
<feature type="transmembrane region" description="Helical" evidence="11">
    <location>
        <begin position="165"/>
        <end position="192"/>
    </location>
</feature>
<reference evidence="16 17" key="1">
    <citation type="submission" date="2023-10" db="EMBL/GenBank/DDBJ databases">
        <title>Draft Genome Sequence of Candida saopaulonensis from a very Premature Infant with Sepsis.</title>
        <authorList>
            <person name="Ning Y."/>
            <person name="Dai R."/>
            <person name="Xiao M."/>
            <person name="Xu Y."/>
            <person name="Yan Q."/>
            <person name="Zhang L."/>
        </authorList>
    </citation>
    <scope>NUCLEOTIDE SEQUENCE [LARGE SCALE GENOMIC DNA]</scope>
    <source>
        <strain evidence="16 17">19XY460</strain>
    </source>
</reference>
<keyword evidence="8" id="KW-0560">Oxidoreductase</keyword>
<dbReference type="GO" id="GO:0000293">
    <property type="term" value="F:ferric-chelate reductase activity"/>
    <property type="evidence" value="ECO:0007669"/>
    <property type="project" value="UniProtKB-ARBA"/>
</dbReference>
<keyword evidence="7 11" id="KW-1133">Transmembrane helix</keyword>
<dbReference type="Proteomes" id="UP001338582">
    <property type="component" value="Chromosome 8"/>
</dbReference>
<feature type="domain" description="Ferric oxidoreductase" evidence="13">
    <location>
        <begin position="276"/>
        <end position="392"/>
    </location>
</feature>
<dbReference type="AlphaFoldDB" id="A0AAX4HH63"/>
<dbReference type="InterPro" id="IPR013112">
    <property type="entry name" value="FAD-bd_8"/>
</dbReference>
<evidence type="ECO:0000256" key="6">
    <source>
        <dbReference type="ARBA" id="ARBA00022982"/>
    </source>
</evidence>
<dbReference type="KEGG" id="asau:88176227"/>
<evidence type="ECO:0000256" key="11">
    <source>
        <dbReference type="SAM" id="Phobius"/>
    </source>
</evidence>
<feature type="transmembrane region" description="Helical" evidence="11">
    <location>
        <begin position="348"/>
        <end position="370"/>
    </location>
</feature>
<evidence type="ECO:0000256" key="7">
    <source>
        <dbReference type="ARBA" id="ARBA00022989"/>
    </source>
</evidence>
<evidence type="ECO:0000256" key="10">
    <source>
        <dbReference type="ARBA" id="ARBA00023136"/>
    </source>
</evidence>
<protein>
    <recommendedName>
        <fullName evidence="18">FAD-binding FR-type domain-containing protein</fullName>
    </recommendedName>
</protein>
<feature type="domain" description="Ferric reductase NAD binding" evidence="15">
    <location>
        <begin position="531"/>
        <end position="678"/>
    </location>
</feature>
<dbReference type="InterPro" id="IPR013121">
    <property type="entry name" value="Fe_red_NAD-bd_6"/>
</dbReference>
<evidence type="ECO:0000259" key="14">
    <source>
        <dbReference type="Pfam" id="PF08022"/>
    </source>
</evidence>
<evidence type="ECO:0000256" key="12">
    <source>
        <dbReference type="SAM" id="SignalP"/>
    </source>
</evidence>
<dbReference type="InterPro" id="IPR051410">
    <property type="entry name" value="Ferric/Cupric_Reductase"/>
</dbReference>
<dbReference type="GO" id="GO:0015677">
    <property type="term" value="P:copper ion import"/>
    <property type="evidence" value="ECO:0007669"/>
    <property type="project" value="TreeGrafter"/>
</dbReference>
<feature type="transmembrane region" description="Helical" evidence="11">
    <location>
        <begin position="234"/>
        <end position="254"/>
    </location>
</feature>
<feature type="domain" description="FAD-binding 8" evidence="14">
    <location>
        <begin position="427"/>
        <end position="525"/>
    </location>
</feature>
<feature type="transmembrane region" description="Helical" evidence="11">
    <location>
        <begin position="377"/>
        <end position="395"/>
    </location>
</feature>
<proteinExistence type="predicted"/>
<dbReference type="PANTHER" id="PTHR32361">
    <property type="entry name" value="FERRIC/CUPRIC REDUCTASE TRANSMEMBRANE COMPONENT"/>
    <property type="match status" value="1"/>
</dbReference>
<dbReference type="CDD" id="cd06186">
    <property type="entry name" value="NOX_Duox_like_FAD_NADP"/>
    <property type="match status" value="1"/>
</dbReference>
<keyword evidence="9" id="KW-0406">Ion transport</keyword>
<dbReference type="InterPro" id="IPR039261">
    <property type="entry name" value="FNR_nucleotide-bd"/>
</dbReference>
<dbReference type="PANTHER" id="PTHR32361:SF9">
    <property type="entry name" value="FERRIC REDUCTASE TRANSMEMBRANE COMPONENT 3-RELATED"/>
    <property type="match status" value="1"/>
</dbReference>
<dbReference type="Pfam" id="PF08030">
    <property type="entry name" value="NAD_binding_6"/>
    <property type="match status" value="1"/>
</dbReference>
<evidence type="ECO:0000256" key="4">
    <source>
        <dbReference type="ARBA" id="ARBA00022692"/>
    </source>
</evidence>
<evidence type="ECO:0000256" key="9">
    <source>
        <dbReference type="ARBA" id="ARBA00023065"/>
    </source>
</evidence>
<feature type="chain" id="PRO_5043433077" description="FAD-binding FR-type domain-containing protein" evidence="12">
    <location>
        <begin position="19"/>
        <end position="700"/>
    </location>
</feature>
<evidence type="ECO:0000313" key="16">
    <source>
        <dbReference type="EMBL" id="WPK27769.1"/>
    </source>
</evidence>
<dbReference type="SUPFAM" id="SSF52343">
    <property type="entry name" value="Ferredoxin reductase-like, C-terminal NADP-linked domain"/>
    <property type="match status" value="1"/>
</dbReference>
<dbReference type="GeneID" id="88176227"/>
<evidence type="ECO:0000256" key="5">
    <source>
        <dbReference type="ARBA" id="ARBA00022827"/>
    </source>
</evidence>
<gene>
    <name evidence="16" type="ORF">PUMCH_005169</name>
</gene>
<evidence type="ECO:0000256" key="1">
    <source>
        <dbReference type="ARBA" id="ARBA00004141"/>
    </source>
</evidence>
<keyword evidence="4 11" id="KW-0812">Transmembrane</keyword>
<comment type="subcellular location">
    <subcellularLocation>
        <location evidence="1">Membrane</location>
        <topology evidence="1">Multi-pass membrane protein</topology>
    </subcellularLocation>
</comment>
<evidence type="ECO:0008006" key="18">
    <source>
        <dbReference type="Google" id="ProtNLM"/>
    </source>
</evidence>
<dbReference type="InterPro" id="IPR013130">
    <property type="entry name" value="Fe3_Rdtase_TM_dom"/>
</dbReference>
<dbReference type="Gene3D" id="3.40.50.80">
    <property type="entry name" value="Nucleotide-binding domain of ferredoxin-NADP reductase (FNR) module"/>
    <property type="match status" value="1"/>
</dbReference>
<keyword evidence="2" id="KW-0813">Transport</keyword>
<evidence type="ECO:0000259" key="13">
    <source>
        <dbReference type="Pfam" id="PF01794"/>
    </source>
</evidence>
<dbReference type="Pfam" id="PF08022">
    <property type="entry name" value="FAD_binding_8"/>
    <property type="match status" value="1"/>
</dbReference>
<dbReference type="GO" id="GO:0006879">
    <property type="term" value="P:intracellular iron ion homeostasis"/>
    <property type="evidence" value="ECO:0007669"/>
    <property type="project" value="TreeGrafter"/>
</dbReference>
<evidence type="ECO:0000256" key="8">
    <source>
        <dbReference type="ARBA" id="ARBA00023002"/>
    </source>
</evidence>
<accession>A0AAX4HH63</accession>
<sequence length="700" mass="80632">MNLSIFFALYFLVTGADAFRKWHPYGHDYLAHIGCGIYISRTVTFADTKNNYIKFCNNRNGLATMVGCLADANYNSTRMLRYLQMSCMKDFEIEVPWENYTTAYSYLLQSGVTLKLLRDRKYNSTKERLKTPVYLNKTMSTLYVKAEQHYLDIYSNSMYYGIGTVAYWGLVCVIGAIANWSMILFPSLRIAIDGRVSKLWRKWVTLPALFGKKKTAMQRLGFFSMLIPSRIESIVSLLFIALLIAVNAAELHFLEGDPIFKNSRKYALIKYFSIRTGVVCTVLIPVLLLFGGRNNFLMWLTRWKYSTFVAYHRWIGRWVVLMAFLHSVGYTEVFIIREQYAEEMAENYVIWGVVGTVCGCLILFQGLLYLRRNWYETFLVIHILLAVFFVVGTWYHVIRLGYGQIMFAAVAVWGFDRIVRIARIMMFGFPEAQVTLLKDKLEVIVPRPRHWKPIVGGYVWIYFGDMKYFWQAHPFTYMHDENNVMLYCTVHSGVTEKIAKKLRANPSGPSMKMRVTLEGPYGTSSPIEHHSDVVFVAGGNGIPGMLNEFKHLLKKQDCKQRLQLNWIIREAFNFEEMAKYFAELPLLNAEVNIYITRPASFESPIGLDASNDGDYKTEAKSDTLSGISLLQSDYPELNFFSLRPDMNTLVQKDIDDAANSVAFVTCGPAVMVDELRAIIVEKIDLTKKRVDFYDTVDVWN</sequence>
<dbReference type="SFLD" id="SFLDS00052">
    <property type="entry name" value="Ferric_Reductase_Domain"/>
    <property type="match status" value="1"/>
</dbReference>
<dbReference type="RefSeq" id="XP_062880145.1">
    <property type="nucleotide sequence ID" value="XM_063024075.1"/>
</dbReference>
<feature type="signal peptide" evidence="12">
    <location>
        <begin position="1"/>
        <end position="18"/>
    </location>
</feature>
<keyword evidence="17" id="KW-1185">Reference proteome</keyword>
<evidence type="ECO:0000313" key="17">
    <source>
        <dbReference type="Proteomes" id="UP001338582"/>
    </source>
</evidence>
<dbReference type="SFLD" id="SFLDG01168">
    <property type="entry name" value="Ferric_reductase_subgroup_(FRE"/>
    <property type="match status" value="1"/>
</dbReference>
<evidence type="ECO:0000259" key="15">
    <source>
        <dbReference type="Pfam" id="PF08030"/>
    </source>
</evidence>
<keyword evidence="6" id="KW-0249">Electron transport</keyword>
<evidence type="ECO:0000256" key="3">
    <source>
        <dbReference type="ARBA" id="ARBA00022630"/>
    </source>
</evidence>
<dbReference type="Pfam" id="PF01794">
    <property type="entry name" value="Ferric_reduct"/>
    <property type="match status" value="1"/>
</dbReference>
<keyword evidence="3" id="KW-0285">Flavoprotein</keyword>
<feature type="transmembrane region" description="Helical" evidence="11">
    <location>
        <begin position="274"/>
        <end position="293"/>
    </location>
</feature>
<dbReference type="EMBL" id="CP138901">
    <property type="protein sequence ID" value="WPK27769.1"/>
    <property type="molecule type" value="Genomic_DNA"/>
</dbReference>
<keyword evidence="10 11" id="KW-0472">Membrane</keyword>
<dbReference type="GO" id="GO:0006826">
    <property type="term" value="P:iron ion transport"/>
    <property type="evidence" value="ECO:0007669"/>
    <property type="project" value="TreeGrafter"/>
</dbReference>
<organism evidence="16 17">
    <name type="scientific">Australozyma saopauloensis</name>
    <dbReference type="NCBI Taxonomy" id="291208"/>
    <lineage>
        <taxon>Eukaryota</taxon>
        <taxon>Fungi</taxon>
        <taxon>Dikarya</taxon>
        <taxon>Ascomycota</taxon>
        <taxon>Saccharomycotina</taxon>
        <taxon>Pichiomycetes</taxon>
        <taxon>Metschnikowiaceae</taxon>
        <taxon>Australozyma</taxon>
    </lineage>
</organism>
<evidence type="ECO:0000256" key="2">
    <source>
        <dbReference type="ARBA" id="ARBA00022448"/>
    </source>
</evidence>
<feature type="transmembrane region" description="Helical" evidence="11">
    <location>
        <begin position="314"/>
        <end position="336"/>
    </location>
</feature>